<organism evidence="8 9">
    <name type="scientific">Iodobacter arcticus</name>
    <dbReference type="NCBI Taxonomy" id="590593"/>
    <lineage>
        <taxon>Bacteria</taxon>
        <taxon>Pseudomonadati</taxon>
        <taxon>Pseudomonadota</taxon>
        <taxon>Betaproteobacteria</taxon>
        <taxon>Neisseriales</taxon>
        <taxon>Chitinibacteraceae</taxon>
        <taxon>Iodobacter</taxon>
    </lineage>
</organism>
<dbReference type="PANTHER" id="PTHR30606">
    <property type="entry name" value="LIPID A BIOSYNTHESIS LAUROYL ACYLTRANSFERASE"/>
    <property type="match status" value="1"/>
</dbReference>
<evidence type="ECO:0000256" key="7">
    <source>
        <dbReference type="SAM" id="Phobius"/>
    </source>
</evidence>
<sequence>MPVESEACPWMRKNLMLLLKPFAYLPLWLFHGLGALLGWLAWLLSPRYRQRLAANLQQSGIAQNGGDYKRLHRLSVSAHGMGALELLPAWLRTPEQVGRWVKERDGWEHVEAALQSGRPMMFVSPHLGGIEVCGVYISTQIPCVLAALYRPPKLKWLEPLMVTGRNRANGRAAPANASGVKILLRTLKEKQAIYILPDQAPGAGEGAWAPFFGKLAYTMTLLPRLSKSTQPVILMCFAERLSWGRGFKMHFAPLDEAFGGDAQADATILNRNVEAMIRRAPSQYLWSYNRYKRPAGAPLPDGEVE</sequence>
<evidence type="ECO:0000256" key="4">
    <source>
        <dbReference type="ARBA" id="ARBA00022679"/>
    </source>
</evidence>
<dbReference type="PIRSF" id="PIRSF026649">
    <property type="entry name" value="MsbB"/>
    <property type="match status" value="1"/>
</dbReference>
<dbReference type="EMBL" id="JBHTBQ010000014">
    <property type="protein sequence ID" value="MFC7419916.1"/>
    <property type="molecule type" value="Genomic_DNA"/>
</dbReference>
<protein>
    <submittedName>
        <fullName evidence="8">Lysophospholipid acyltransferase family protein</fullName>
    </submittedName>
</protein>
<dbReference type="GO" id="GO:0016746">
    <property type="term" value="F:acyltransferase activity"/>
    <property type="evidence" value="ECO:0007669"/>
    <property type="project" value="UniProtKB-KW"/>
</dbReference>
<evidence type="ECO:0000256" key="5">
    <source>
        <dbReference type="ARBA" id="ARBA00023136"/>
    </source>
</evidence>
<gene>
    <name evidence="8" type="ORF">ACFQNF_08460</name>
</gene>
<name>A0ABW2QWQ4_9NEIS</name>
<evidence type="ECO:0000313" key="8">
    <source>
        <dbReference type="EMBL" id="MFC7419916.1"/>
    </source>
</evidence>
<dbReference type="InterPro" id="IPR004960">
    <property type="entry name" value="LipA_acyltrans"/>
</dbReference>
<keyword evidence="6 8" id="KW-0012">Acyltransferase</keyword>
<evidence type="ECO:0000256" key="6">
    <source>
        <dbReference type="ARBA" id="ARBA00023315"/>
    </source>
</evidence>
<keyword evidence="4" id="KW-0808">Transferase</keyword>
<keyword evidence="5 7" id="KW-0472">Membrane</keyword>
<comment type="subcellular location">
    <subcellularLocation>
        <location evidence="1">Cell inner membrane</location>
    </subcellularLocation>
</comment>
<keyword evidence="2" id="KW-1003">Cell membrane</keyword>
<feature type="transmembrane region" description="Helical" evidence="7">
    <location>
        <begin position="22"/>
        <end position="44"/>
    </location>
</feature>
<dbReference type="Proteomes" id="UP001596473">
    <property type="component" value="Unassembled WGS sequence"/>
</dbReference>
<dbReference type="PANTHER" id="PTHR30606:SF10">
    <property type="entry name" value="PHOSPHATIDYLINOSITOL MANNOSIDE ACYLTRANSFERASE"/>
    <property type="match status" value="1"/>
</dbReference>
<evidence type="ECO:0000256" key="1">
    <source>
        <dbReference type="ARBA" id="ARBA00004533"/>
    </source>
</evidence>
<proteinExistence type="predicted"/>
<evidence type="ECO:0000256" key="2">
    <source>
        <dbReference type="ARBA" id="ARBA00022475"/>
    </source>
</evidence>
<keyword evidence="7" id="KW-0812">Transmembrane</keyword>
<comment type="caution">
    <text evidence="8">The sequence shown here is derived from an EMBL/GenBank/DDBJ whole genome shotgun (WGS) entry which is preliminary data.</text>
</comment>
<dbReference type="CDD" id="cd07984">
    <property type="entry name" value="LPLAT_LABLAT-like"/>
    <property type="match status" value="1"/>
</dbReference>
<evidence type="ECO:0000313" key="9">
    <source>
        <dbReference type="Proteomes" id="UP001596473"/>
    </source>
</evidence>
<keyword evidence="7" id="KW-1133">Transmembrane helix</keyword>
<reference evidence="9" key="1">
    <citation type="journal article" date="2019" name="Int. J. Syst. Evol. Microbiol.">
        <title>The Global Catalogue of Microorganisms (GCM) 10K type strain sequencing project: providing services to taxonomists for standard genome sequencing and annotation.</title>
        <authorList>
            <consortium name="The Broad Institute Genomics Platform"/>
            <consortium name="The Broad Institute Genome Sequencing Center for Infectious Disease"/>
            <person name="Wu L."/>
            <person name="Ma J."/>
        </authorList>
    </citation>
    <scope>NUCLEOTIDE SEQUENCE [LARGE SCALE GENOMIC DNA]</scope>
    <source>
        <strain evidence="9">CCUG 62945</strain>
    </source>
</reference>
<accession>A0ABW2QWQ4</accession>
<evidence type="ECO:0000256" key="3">
    <source>
        <dbReference type="ARBA" id="ARBA00022519"/>
    </source>
</evidence>
<keyword evidence="3" id="KW-0997">Cell inner membrane</keyword>
<dbReference type="Pfam" id="PF03279">
    <property type="entry name" value="Lip_A_acyltrans"/>
    <property type="match status" value="1"/>
</dbReference>
<dbReference type="NCBIfam" id="NF006487">
    <property type="entry name" value="PRK08905.1"/>
    <property type="match status" value="1"/>
</dbReference>
<keyword evidence="9" id="KW-1185">Reference proteome</keyword>